<keyword evidence="8 15" id="KW-0489">Methyltransferase</keyword>
<evidence type="ECO:0000256" key="3">
    <source>
        <dbReference type="ARBA" id="ARBA00007630"/>
    </source>
</evidence>
<keyword evidence="11 15" id="KW-0819">tRNA processing</keyword>
<dbReference type="InterPro" id="IPR029028">
    <property type="entry name" value="Alpha/beta_knot_MTases"/>
</dbReference>
<accession>A0A0G0TC16</accession>
<evidence type="ECO:0000256" key="11">
    <source>
        <dbReference type="ARBA" id="ARBA00022694"/>
    </source>
</evidence>
<evidence type="ECO:0000313" key="19">
    <source>
        <dbReference type="Proteomes" id="UP000034855"/>
    </source>
</evidence>
<evidence type="ECO:0000256" key="5">
    <source>
        <dbReference type="ARBA" id="ARBA00012807"/>
    </source>
</evidence>
<dbReference type="InterPro" id="IPR023148">
    <property type="entry name" value="tRNA_m1G_MeTrfase_C_sf"/>
</dbReference>
<evidence type="ECO:0000259" key="17">
    <source>
        <dbReference type="Pfam" id="PF01746"/>
    </source>
</evidence>
<organism evidence="18 19">
    <name type="scientific">Candidatus Magasanikbacteria bacterium GW2011_GWA2_40_10</name>
    <dbReference type="NCBI Taxonomy" id="1619037"/>
    <lineage>
        <taxon>Bacteria</taxon>
        <taxon>Candidatus Magasanikiibacteriota</taxon>
    </lineage>
</organism>
<evidence type="ECO:0000256" key="9">
    <source>
        <dbReference type="ARBA" id="ARBA00022679"/>
    </source>
</evidence>
<feature type="domain" description="tRNA methyltransferase TRMD/TRM10-type" evidence="17">
    <location>
        <begin position="246"/>
        <end position="287"/>
    </location>
</feature>
<evidence type="ECO:0000256" key="15">
    <source>
        <dbReference type="HAMAP-Rule" id="MF_00605"/>
    </source>
</evidence>
<dbReference type="SUPFAM" id="SSF75217">
    <property type="entry name" value="alpha/beta knot"/>
    <property type="match status" value="2"/>
</dbReference>
<dbReference type="CDD" id="cd18080">
    <property type="entry name" value="TrmD-like"/>
    <property type="match status" value="1"/>
</dbReference>
<dbReference type="EMBL" id="LBXR01000002">
    <property type="protein sequence ID" value="KKR35412.1"/>
    <property type="molecule type" value="Genomic_DNA"/>
</dbReference>
<dbReference type="InterPro" id="IPR002649">
    <property type="entry name" value="tRNA_m1G_MeTrfase_TrmD"/>
</dbReference>
<dbReference type="EC" id="2.1.1.228" evidence="5 15"/>
<evidence type="ECO:0000256" key="14">
    <source>
        <dbReference type="ARBA" id="ARBA00047783"/>
    </source>
</evidence>
<dbReference type="Gene3D" id="1.10.1270.20">
    <property type="entry name" value="tRNA(m1g37)methyltransferase, domain 2"/>
    <property type="match status" value="1"/>
</dbReference>
<evidence type="ECO:0000256" key="1">
    <source>
        <dbReference type="ARBA" id="ARBA00002634"/>
    </source>
</evidence>
<name>A0A0G0TC16_9BACT</name>
<evidence type="ECO:0000256" key="2">
    <source>
        <dbReference type="ARBA" id="ARBA00004496"/>
    </source>
</evidence>
<dbReference type="AlphaFoldDB" id="A0A0G0TC16"/>
<comment type="catalytic activity">
    <reaction evidence="14 15">
        <text>guanosine(37) in tRNA + S-adenosyl-L-methionine = N(1)-methylguanosine(37) in tRNA + S-adenosyl-L-homocysteine + H(+)</text>
        <dbReference type="Rhea" id="RHEA:36899"/>
        <dbReference type="Rhea" id="RHEA-COMP:10145"/>
        <dbReference type="Rhea" id="RHEA-COMP:10147"/>
        <dbReference type="ChEBI" id="CHEBI:15378"/>
        <dbReference type="ChEBI" id="CHEBI:57856"/>
        <dbReference type="ChEBI" id="CHEBI:59789"/>
        <dbReference type="ChEBI" id="CHEBI:73542"/>
        <dbReference type="ChEBI" id="CHEBI:74269"/>
        <dbReference type="EC" id="2.1.1.228"/>
    </reaction>
</comment>
<evidence type="ECO:0000256" key="8">
    <source>
        <dbReference type="ARBA" id="ARBA00022603"/>
    </source>
</evidence>
<dbReference type="Proteomes" id="UP000034855">
    <property type="component" value="Unassembled WGS sequence"/>
</dbReference>
<evidence type="ECO:0000256" key="10">
    <source>
        <dbReference type="ARBA" id="ARBA00022691"/>
    </source>
</evidence>
<dbReference type="STRING" id="1619037.UT67_C0002G0036"/>
<gene>
    <name evidence="15" type="primary">trmD</name>
    <name evidence="18" type="ORF">UT67_C0002G0036</name>
</gene>
<keyword evidence="10 15" id="KW-0949">S-adenosyl-L-methionine</keyword>
<dbReference type="Pfam" id="PF01746">
    <property type="entry name" value="tRNA_m1G_MT"/>
    <property type="match status" value="2"/>
</dbReference>
<evidence type="ECO:0000256" key="4">
    <source>
        <dbReference type="ARBA" id="ARBA00011738"/>
    </source>
</evidence>
<feature type="domain" description="tRNA methyltransferase TRMD/TRM10-type" evidence="17">
    <location>
        <begin position="26"/>
        <end position="207"/>
    </location>
</feature>
<comment type="subunit">
    <text evidence="4 15">Homodimer.</text>
</comment>
<comment type="function">
    <text evidence="1 15">Specifically methylates guanosine-37 in various tRNAs.</text>
</comment>
<dbReference type="GO" id="GO:0052906">
    <property type="term" value="F:tRNA (guanine(37)-N1)-methyltransferase activity"/>
    <property type="evidence" value="ECO:0007669"/>
    <property type="project" value="UniProtKB-UniRule"/>
</dbReference>
<evidence type="ECO:0000256" key="7">
    <source>
        <dbReference type="ARBA" id="ARBA00022490"/>
    </source>
</evidence>
<sequence>MFHCRPAARAAGLSFSKNILYIYSVMKFNVLTIFPEIINDYCSRSILGRAQKAGTIKIEATNFRDFTLNKQKHVDDSPYGGGAGMVLSAEPIFRALDAIKESNPTFAKASAVKAKTIILSAKGKQFNQKMAYDWSKKYDQLILISGRYEGIDERVKTALRAEEISIGPFVLTDGDVAAMAIISAVARLIPGVIRPESLREESFNQKFEIRNLPAGQAGPKSETNSKYKNSKSETLKIKNLKLKITAEYPHYTRPEVLEYKGKKYRVPKVLLSGDHKKIAQWRQSKSGKNG</sequence>
<dbReference type="GO" id="GO:0002939">
    <property type="term" value="P:tRNA N1-guanine methylation"/>
    <property type="evidence" value="ECO:0007669"/>
    <property type="project" value="TreeGrafter"/>
</dbReference>
<keyword evidence="9 15" id="KW-0808">Transferase</keyword>
<feature type="binding site" evidence="15 16">
    <location>
        <position position="146"/>
    </location>
    <ligand>
        <name>S-adenosyl-L-methionine</name>
        <dbReference type="ChEBI" id="CHEBI:59789"/>
    </ligand>
</feature>
<protein>
    <recommendedName>
        <fullName evidence="6 15">tRNA (guanine-N(1)-)-methyltransferase</fullName>
        <ecNumber evidence="5 15">2.1.1.228</ecNumber>
    </recommendedName>
    <alternativeName>
        <fullName evidence="12 15">M1G-methyltransferase</fullName>
    </alternativeName>
    <alternativeName>
        <fullName evidence="13 15">tRNA [GM37] methyltransferase</fullName>
    </alternativeName>
</protein>
<dbReference type="PANTHER" id="PTHR46417:SF1">
    <property type="entry name" value="TRNA (GUANINE-N(1)-)-METHYLTRANSFERASE"/>
    <property type="match status" value="1"/>
</dbReference>
<evidence type="ECO:0000256" key="6">
    <source>
        <dbReference type="ARBA" id="ARBA00014679"/>
    </source>
</evidence>
<keyword evidence="7 15" id="KW-0963">Cytoplasm</keyword>
<comment type="caution">
    <text evidence="15">Lacks conserved residue(s) required for the propagation of feature annotation.</text>
</comment>
<reference evidence="18 19" key="1">
    <citation type="journal article" date="2015" name="Nature">
        <title>rRNA introns, odd ribosomes, and small enigmatic genomes across a large radiation of phyla.</title>
        <authorList>
            <person name="Brown C.T."/>
            <person name="Hug L.A."/>
            <person name="Thomas B.C."/>
            <person name="Sharon I."/>
            <person name="Castelle C.J."/>
            <person name="Singh A."/>
            <person name="Wilkins M.J."/>
            <person name="Williams K.H."/>
            <person name="Banfield J.F."/>
        </authorList>
    </citation>
    <scope>NUCLEOTIDE SEQUENCE [LARGE SCALE GENOMIC DNA]</scope>
</reference>
<evidence type="ECO:0000256" key="12">
    <source>
        <dbReference type="ARBA" id="ARBA00029736"/>
    </source>
</evidence>
<dbReference type="GO" id="GO:0005829">
    <property type="term" value="C:cytosol"/>
    <property type="evidence" value="ECO:0007669"/>
    <property type="project" value="TreeGrafter"/>
</dbReference>
<proteinExistence type="inferred from homology"/>
<dbReference type="InterPro" id="IPR029026">
    <property type="entry name" value="tRNA_m1G_MTases_N"/>
</dbReference>
<evidence type="ECO:0000313" key="18">
    <source>
        <dbReference type="EMBL" id="KKR35412.1"/>
    </source>
</evidence>
<comment type="subcellular location">
    <subcellularLocation>
        <location evidence="2 15">Cytoplasm</location>
    </subcellularLocation>
</comment>
<evidence type="ECO:0000256" key="13">
    <source>
        <dbReference type="ARBA" id="ARBA00033392"/>
    </source>
</evidence>
<dbReference type="PIRSF" id="PIRSF000386">
    <property type="entry name" value="tRNA_mtase"/>
    <property type="match status" value="1"/>
</dbReference>
<dbReference type="HAMAP" id="MF_00605">
    <property type="entry name" value="TrmD"/>
    <property type="match status" value="1"/>
</dbReference>
<dbReference type="PANTHER" id="PTHR46417">
    <property type="entry name" value="TRNA (GUANINE-N(1)-)-METHYLTRANSFERASE"/>
    <property type="match status" value="1"/>
</dbReference>
<comment type="caution">
    <text evidence="18">The sequence shown here is derived from an EMBL/GenBank/DDBJ whole genome shotgun (WGS) entry which is preliminary data.</text>
</comment>
<evidence type="ECO:0000256" key="16">
    <source>
        <dbReference type="PIRSR" id="PIRSR000386-1"/>
    </source>
</evidence>
<dbReference type="Gene3D" id="3.40.1280.10">
    <property type="match status" value="1"/>
</dbReference>
<comment type="similarity">
    <text evidence="3 15">Belongs to the RNA methyltransferase TrmD family.</text>
</comment>
<dbReference type="InterPro" id="IPR016009">
    <property type="entry name" value="tRNA_MeTrfase_TRMD/TRM10"/>
</dbReference>